<feature type="domain" description="Thioredoxin" evidence="5">
    <location>
        <begin position="1"/>
        <end position="137"/>
    </location>
</feature>
<dbReference type="Proteomes" id="UP000186819">
    <property type="component" value="Unassembled WGS sequence"/>
</dbReference>
<accession>A0A1N6ZL57</accession>
<evidence type="ECO:0000256" key="1">
    <source>
        <dbReference type="ARBA" id="ARBA00004196"/>
    </source>
</evidence>
<keyword evidence="7" id="KW-1185">Reference proteome</keyword>
<dbReference type="EMBL" id="FTMD01000012">
    <property type="protein sequence ID" value="SIR27569.1"/>
    <property type="molecule type" value="Genomic_DNA"/>
</dbReference>
<dbReference type="GO" id="GO:0016209">
    <property type="term" value="F:antioxidant activity"/>
    <property type="evidence" value="ECO:0007669"/>
    <property type="project" value="InterPro"/>
</dbReference>
<evidence type="ECO:0000259" key="5">
    <source>
        <dbReference type="PROSITE" id="PS51352"/>
    </source>
</evidence>
<keyword evidence="4" id="KW-0676">Redox-active center</keyword>
<protein>
    <submittedName>
        <fullName evidence="6">Thiol-disulfide isomerase or thioredoxin</fullName>
    </submittedName>
</protein>
<dbReference type="Pfam" id="PF00578">
    <property type="entry name" value="AhpC-TSA"/>
    <property type="match status" value="1"/>
</dbReference>
<dbReference type="Gene3D" id="3.40.30.10">
    <property type="entry name" value="Glutaredoxin"/>
    <property type="match status" value="1"/>
</dbReference>
<dbReference type="PANTHER" id="PTHR42852:SF6">
    <property type="entry name" value="THIOL:DISULFIDE INTERCHANGE PROTEIN DSBE"/>
    <property type="match status" value="1"/>
</dbReference>
<dbReference type="InterPro" id="IPR036249">
    <property type="entry name" value="Thioredoxin-like_sf"/>
</dbReference>
<comment type="subcellular location">
    <subcellularLocation>
        <location evidence="1">Cell envelope</location>
    </subcellularLocation>
</comment>
<evidence type="ECO:0000256" key="4">
    <source>
        <dbReference type="ARBA" id="ARBA00023284"/>
    </source>
</evidence>
<dbReference type="OrthoDB" id="9811352at2"/>
<keyword evidence="6" id="KW-0413">Isomerase</keyword>
<dbReference type="InterPro" id="IPR050553">
    <property type="entry name" value="Thioredoxin_ResA/DsbE_sf"/>
</dbReference>
<dbReference type="GO" id="GO:0030313">
    <property type="term" value="C:cell envelope"/>
    <property type="evidence" value="ECO:0007669"/>
    <property type="project" value="UniProtKB-SubCell"/>
</dbReference>
<dbReference type="GO" id="GO:0015036">
    <property type="term" value="F:disulfide oxidoreductase activity"/>
    <property type="evidence" value="ECO:0007669"/>
    <property type="project" value="UniProtKB-ARBA"/>
</dbReference>
<evidence type="ECO:0000313" key="7">
    <source>
        <dbReference type="Proteomes" id="UP000186819"/>
    </source>
</evidence>
<dbReference type="PROSITE" id="PS51352">
    <property type="entry name" value="THIOREDOXIN_2"/>
    <property type="match status" value="1"/>
</dbReference>
<evidence type="ECO:0000256" key="2">
    <source>
        <dbReference type="ARBA" id="ARBA00022748"/>
    </source>
</evidence>
<name>A0A1N6ZL57_9RHOO</name>
<dbReference type="PANTHER" id="PTHR42852">
    <property type="entry name" value="THIOL:DISULFIDE INTERCHANGE PROTEIN DSBE"/>
    <property type="match status" value="1"/>
</dbReference>
<gene>
    <name evidence="6" type="ORF">SAMN05421829_11255</name>
</gene>
<reference evidence="7" key="1">
    <citation type="submission" date="2017-01" db="EMBL/GenBank/DDBJ databases">
        <authorList>
            <person name="Varghese N."/>
            <person name="Submissions S."/>
        </authorList>
    </citation>
    <scope>NUCLEOTIDE SEQUENCE [LARGE SCALE GENOMIC DNA]</scope>
    <source>
        <strain evidence="7">ATCC 51758</strain>
    </source>
</reference>
<organism evidence="6 7">
    <name type="scientific">Aromatoleum tolulyticum</name>
    <dbReference type="NCBI Taxonomy" id="34027"/>
    <lineage>
        <taxon>Bacteria</taxon>
        <taxon>Pseudomonadati</taxon>
        <taxon>Pseudomonadota</taxon>
        <taxon>Betaproteobacteria</taxon>
        <taxon>Rhodocyclales</taxon>
        <taxon>Rhodocyclaceae</taxon>
        <taxon>Aromatoleum</taxon>
    </lineage>
</organism>
<dbReference type="PROSITE" id="PS00194">
    <property type="entry name" value="THIOREDOXIN_1"/>
    <property type="match status" value="1"/>
</dbReference>
<dbReference type="RefSeq" id="WP_076603347.1">
    <property type="nucleotide sequence ID" value="NZ_FTMD01000012.1"/>
</dbReference>
<dbReference type="STRING" id="34027.SAMN05421829_11255"/>
<dbReference type="GO" id="GO:0017004">
    <property type="term" value="P:cytochrome complex assembly"/>
    <property type="evidence" value="ECO:0007669"/>
    <property type="project" value="UniProtKB-KW"/>
</dbReference>
<dbReference type="InterPro" id="IPR013766">
    <property type="entry name" value="Thioredoxin_domain"/>
</dbReference>
<dbReference type="SUPFAM" id="SSF52833">
    <property type="entry name" value="Thioredoxin-like"/>
    <property type="match status" value="1"/>
</dbReference>
<dbReference type="CDD" id="cd02966">
    <property type="entry name" value="TlpA_like_family"/>
    <property type="match status" value="1"/>
</dbReference>
<dbReference type="AlphaFoldDB" id="A0A1N6ZL57"/>
<dbReference type="InterPro" id="IPR000866">
    <property type="entry name" value="AhpC/TSA"/>
</dbReference>
<keyword evidence="2" id="KW-0201">Cytochrome c-type biogenesis</keyword>
<dbReference type="InterPro" id="IPR017937">
    <property type="entry name" value="Thioredoxin_CS"/>
</dbReference>
<keyword evidence="3" id="KW-1015">Disulfide bond</keyword>
<sequence length="144" mass="15524">MPALELTGLEGGAIRSQDWLKGRPAVVNLWATWCAPCRTEMPSLQRLEALLAPDGIRVLALSVDSDHNLVREFVLKYGITLPVSIANSPSKAMAALGAVALPQTLYVGADGTILGSHLGQRDWADPTTVREVRSRFPVKTPARP</sequence>
<proteinExistence type="predicted"/>
<dbReference type="GO" id="GO:0016853">
    <property type="term" value="F:isomerase activity"/>
    <property type="evidence" value="ECO:0007669"/>
    <property type="project" value="UniProtKB-KW"/>
</dbReference>
<evidence type="ECO:0000256" key="3">
    <source>
        <dbReference type="ARBA" id="ARBA00023157"/>
    </source>
</evidence>
<evidence type="ECO:0000313" key="6">
    <source>
        <dbReference type="EMBL" id="SIR27569.1"/>
    </source>
</evidence>